<evidence type="ECO:0000313" key="8">
    <source>
        <dbReference type="Proteomes" id="UP000001205"/>
    </source>
</evidence>
<comment type="similarity">
    <text evidence="1">Belongs to the ClpX chaperone family. HslU subfamily.</text>
</comment>
<protein>
    <submittedName>
        <fullName evidence="7">ATP-dependent hsl protease ATP-binding subunit HslU</fullName>
    </submittedName>
</protein>
<feature type="domain" description="AAA+ ATPase" evidence="5">
    <location>
        <begin position="55"/>
        <end position="341"/>
    </location>
</feature>
<dbReference type="Pfam" id="PF00004">
    <property type="entry name" value="AAA"/>
    <property type="match status" value="1"/>
</dbReference>
<keyword evidence="3 7" id="KW-0067">ATP-binding</keyword>
<dbReference type="Gene3D" id="1.10.8.10">
    <property type="entry name" value="DNA helicase RuvA subunit, C-terminal domain"/>
    <property type="match status" value="1"/>
</dbReference>
<sequence length="451" mass="51755">MMDKTENQNIVPKEIVAELDKYIIGQVEAKKLVSIALVNRYIRSKLPKEIRDDVMPKNIIMVGSTGIGKTEIARRLSKFIKAPFIKVEATKYTEVGYVGRDVESMIRDLMSIAVNMVREEMYDSVREEASKRAEERIIDKLLKTSEGSENDNTSEEERKIRDKLRNKFRKQLRSGDIDDNLIDIYVSGKMPVSTIEIFSGSNFEEIDMSIGGLINNIFDRKKRRELKIKKAREIIISEELEKLVDHENIVEVAKSRVENMGIVFIDEIDKIVTKNRTGNDISREGVQRDILPIVEGSKVNTKYGIVDTSHILFIAAGAFNLSKPSDLIPELQGRFPIKVELKSLSVNDFKNILKHTKNSLIKQYIAMFKVYNLTLTFSEEAIDRIAELAFDMNYEGENLGARRLHGVMEKILADLFFEAPGSKLKKFEINLDYVNEKIKINEQKDLNYYII</sequence>
<keyword evidence="8" id="KW-1185">Reference proteome</keyword>
<dbReference type="PANTHER" id="PTHR48102:SF3">
    <property type="entry name" value="ATP-DEPENDENT PROTEASE ATPASE SUBUNIT HSLU"/>
    <property type="match status" value="1"/>
</dbReference>
<proteinExistence type="inferred from homology"/>
<evidence type="ECO:0000256" key="1">
    <source>
        <dbReference type="ARBA" id="ARBA00009771"/>
    </source>
</evidence>
<accession>A0ABF7PV80</accession>
<feature type="domain" description="Clp ATPase C-terminal" evidence="6">
    <location>
        <begin position="344"/>
        <end position="440"/>
    </location>
</feature>
<dbReference type="EMBL" id="CP000049">
    <property type="protein sequence ID" value="AAX17633.1"/>
    <property type="molecule type" value="Genomic_DNA"/>
</dbReference>
<evidence type="ECO:0000259" key="5">
    <source>
        <dbReference type="SMART" id="SM00382"/>
    </source>
</evidence>
<dbReference type="SMART" id="SM01086">
    <property type="entry name" value="ClpB_D2-small"/>
    <property type="match status" value="1"/>
</dbReference>
<evidence type="ECO:0000256" key="2">
    <source>
        <dbReference type="ARBA" id="ARBA00022741"/>
    </source>
</evidence>
<keyword evidence="4" id="KW-0143">Chaperone</keyword>
<dbReference type="InterPro" id="IPR003593">
    <property type="entry name" value="AAA+_ATPase"/>
</dbReference>
<dbReference type="InterPro" id="IPR019489">
    <property type="entry name" value="Clp_ATPase_C"/>
</dbReference>
<dbReference type="Gene3D" id="1.10.8.60">
    <property type="match status" value="1"/>
</dbReference>
<reference evidence="8" key="1">
    <citation type="submission" date="2004-12" db="EMBL/GenBank/DDBJ databases">
        <title>The genome sequence of Borrelia hermsii and Borrelia turicatae: comparative analysis of two agents of endemic N. America relapsing fever.</title>
        <authorList>
            <person name="Porcella S.F."/>
            <person name="Raffel S.J."/>
            <person name="Schrumpf M.E."/>
            <person name="Montgomery B."/>
            <person name="Smith T."/>
            <person name="Schwan T.G."/>
        </authorList>
    </citation>
    <scope>NUCLEOTIDE SEQUENCE [LARGE SCALE GENOMIC DNA]</scope>
    <source>
        <strain evidence="8">91E135</strain>
    </source>
</reference>
<dbReference type="Pfam" id="PF07724">
    <property type="entry name" value="AAA_2"/>
    <property type="match status" value="1"/>
</dbReference>
<gene>
    <name evidence="7" type="ordered locus">BT0295</name>
</gene>
<name>A0ABF7PV80_BORT9</name>
<dbReference type="InterPro" id="IPR004491">
    <property type="entry name" value="HslU"/>
</dbReference>
<organism evidence="7 8">
    <name type="scientific">Borrelia turicatae (strain 91E135)</name>
    <dbReference type="NCBI Taxonomy" id="314724"/>
    <lineage>
        <taxon>Bacteria</taxon>
        <taxon>Pseudomonadati</taxon>
        <taxon>Spirochaetota</taxon>
        <taxon>Spirochaetia</taxon>
        <taxon>Spirochaetales</taxon>
        <taxon>Borreliaceae</taxon>
        <taxon>Borrelia</taxon>
    </lineage>
</organism>
<dbReference type="NCBIfam" id="NF003544">
    <property type="entry name" value="PRK05201.1"/>
    <property type="match status" value="1"/>
</dbReference>
<dbReference type="SUPFAM" id="SSF52540">
    <property type="entry name" value="P-loop containing nucleoside triphosphate hydrolases"/>
    <property type="match status" value="1"/>
</dbReference>
<dbReference type="NCBIfam" id="TIGR00390">
    <property type="entry name" value="hslU"/>
    <property type="match status" value="1"/>
</dbReference>
<dbReference type="InterPro" id="IPR050052">
    <property type="entry name" value="ATP-dep_Clp_protease_ClpX"/>
</dbReference>
<dbReference type="PANTHER" id="PTHR48102">
    <property type="entry name" value="ATP-DEPENDENT CLP PROTEASE ATP-BINDING SUBUNIT CLPX-LIKE, MITOCHONDRIAL-RELATED"/>
    <property type="match status" value="1"/>
</dbReference>
<dbReference type="GO" id="GO:0006508">
    <property type="term" value="P:proteolysis"/>
    <property type="evidence" value="ECO:0007669"/>
    <property type="project" value="UniProtKB-KW"/>
</dbReference>
<evidence type="ECO:0000256" key="4">
    <source>
        <dbReference type="ARBA" id="ARBA00023186"/>
    </source>
</evidence>
<keyword evidence="7" id="KW-0378">Hydrolase</keyword>
<keyword evidence="2" id="KW-0547">Nucleotide-binding</keyword>
<evidence type="ECO:0000259" key="6">
    <source>
        <dbReference type="SMART" id="SM01086"/>
    </source>
</evidence>
<dbReference type="InterPro" id="IPR027417">
    <property type="entry name" value="P-loop_NTPase"/>
</dbReference>
<dbReference type="KEGG" id="btu:BT0295"/>
<dbReference type="GO" id="GO:0005524">
    <property type="term" value="F:ATP binding"/>
    <property type="evidence" value="ECO:0007669"/>
    <property type="project" value="UniProtKB-KW"/>
</dbReference>
<dbReference type="Gene3D" id="3.40.50.300">
    <property type="entry name" value="P-loop containing nucleotide triphosphate hydrolases"/>
    <property type="match status" value="1"/>
</dbReference>
<keyword evidence="7" id="KW-0645">Protease</keyword>
<dbReference type="Proteomes" id="UP000001205">
    <property type="component" value="Chromosome"/>
</dbReference>
<evidence type="ECO:0000256" key="3">
    <source>
        <dbReference type="ARBA" id="ARBA00022840"/>
    </source>
</evidence>
<evidence type="ECO:0000313" key="7">
    <source>
        <dbReference type="EMBL" id="AAX17633.1"/>
    </source>
</evidence>
<dbReference type="AlphaFoldDB" id="A0ABF7PV80"/>
<dbReference type="InterPro" id="IPR003959">
    <property type="entry name" value="ATPase_AAA_core"/>
</dbReference>
<dbReference type="GO" id="GO:0008233">
    <property type="term" value="F:peptidase activity"/>
    <property type="evidence" value="ECO:0007669"/>
    <property type="project" value="UniProtKB-KW"/>
</dbReference>
<dbReference type="SMART" id="SM00382">
    <property type="entry name" value="AAA"/>
    <property type="match status" value="1"/>
</dbReference>